<name>A0ABU8MHM7_9PSEU</name>
<proteinExistence type="predicted"/>
<reference evidence="2 3" key="1">
    <citation type="submission" date="2024-03" db="EMBL/GenBank/DDBJ databases">
        <title>Actinomycetospora sp. OC33-EN08, a novel actinomycete isolated from wild orchid (Aerides multiflora).</title>
        <authorList>
            <person name="Suriyachadkun C."/>
        </authorList>
    </citation>
    <scope>NUCLEOTIDE SEQUENCE [LARGE SCALE GENOMIC DNA]</scope>
    <source>
        <strain evidence="2 3">OC33-EN08</strain>
    </source>
</reference>
<dbReference type="Proteomes" id="UP001385809">
    <property type="component" value="Unassembled WGS sequence"/>
</dbReference>
<dbReference type="RefSeq" id="WP_337693419.1">
    <property type="nucleotide sequence ID" value="NZ_JBBEGN010000001.1"/>
</dbReference>
<dbReference type="EMBL" id="JBBEGN010000001">
    <property type="protein sequence ID" value="MEJ2866806.1"/>
    <property type="molecule type" value="Genomic_DNA"/>
</dbReference>
<keyword evidence="1" id="KW-0812">Transmembrane</keyword>
<feature type="transmembrane region" description="Helical" evidence="1">
    <location>
        <begin position="12"/>
        <end position="42"/>
    </location>
</feature>
<keyword evidence="1" id="KW-0472">Membrane</keyword>
<evidence type="ECO:0000256" key="1">
    <source>
        <dbReference type="SAM" id="Phobius"/>
    </source>
</evidence>
<evidence type="ECO:0000313" key="2">
    <source>
        <dbReference type="EMBL" id="MEJ2866806.1"/>
    </source>
</evidence>
<keyword evidence="1" id="KW-1133">Transmembrane helix</keyword>
<sequence>MLRFLRTVLIEFVLAGALTALVLEHVAIGALLLLVGGVMISLTARGHKVMSFGLSR</sequence>
<organism evidence="2 3">
    <name type="scientific">Actinomycetospora aurantiaca</name>
    <dbReference type="NCBI Taxonomy" id="3129233"/>
    <lineage>
        <taxon>Bacteria</taxon>
        <taxon>Bacillati</taxon>
        <taxon>Actinomycetota</taxon>
        <taxon>Actinomycetes</taxon>
        <taxon>Pseudonocardiales</taxon>
        <taxon>Pseudonocardiaceae</taxon>
        <taxon>Actinomycetospora</taxon>
    </lineage>
</organism>
<comment type="caution">
    <text evidence="2">The sequence shown here is derived from an EMBL/GenBank/DDBJ whole genome shotgun (WGS) entry which is preliminary data.</text>
</comment>
<gene>
    <name evidence="2" type="ORF">WCD74_03460</name>
</gene>
<accession>A0ABU8MHM7</accession>
<protein>
    <submittedName>
        <fullName evidence="2">Uncharacterized protein</fullName>
    </submittedName>
</protein>
<evidence type="ECO:0000313" key="3">
    <source>
        <dbReference type="Proteomes" id="UP001385809"/>
    </source>
</evidence>
<keyword evidence="3" id="KW-1185">Reference proteome</keyword>